<keyword evidence="3" id="KW-1185">Reference proteome</keyword>
<dbReference type="EMBL" id="JBHTKI010000022">
    <property type="protein sequence ID" value="MFD1032649.1"/>
    <property type="molecule type" value="Genomic_DNA"/>
</dbReference>
<sequence length="64" mass="7427">MKRNSFKYPLIIGVTFLVLSILLFVFIDSPQPYFAGLVIAFFAFELTFLYRFSKQNKNAKGNQL</sequence>
<comment type="caution">
    <text evidence="2">The sequence shown here is derived from an EMBL/GenBank/DDBJ whole genome shotgun (WGS) entry which is preliminary data.</text>
</comment>
<evidence type="ECO:0000313" key="3">
    <source>
        <dbReference type="Proteomes" id="UP001597109"/>
    </source>
</evidence>
<dbReference type="Proteomes" id="UP001597109">
    <property type="component" value="Unassembled WGS sequence"/>
</dbReference>
<name>A0ABW3LDJ8_9BACL</name>
<gene>
    <name evidence="2" type="ORF">ACFQ1X_14505</name>
</gene>
<feature type="transmembrane region" description="Helical" evidence="1">
    <location>
        <begin position="7"/>
        <end position="27"/>
    </location>
</feature>
<keyword evidence="1" id="KW-0812">Transmembrane</keyword>
<evidence type="ECO:0000256" key="1">
    <source>
        <dbReference type="SAM" id="Phobius"/>
    </source>
</evidence>
<dbReference type="RefSeq" id="WP_144838588.1">
    <property type="nucleotide sequence ID" value="NZ_JBHTKI010000022.1"/>
</dbReference>
<reference evidence="3" key="1">
    <citation type="journal article" date="2019" name="Int. J. Syst. Evol. Microbiol.">
        <title>The Global Catalogue of Microorganisms (GCM) 10K type strain sequencing project: providing services to taxonomists for standard genome sequencing and annotation.</title>
        <authorList>
            <consortium name="The Broad Institute Genomics Platform"/>
            <consortium name="The Broad Institute Genome Sequencing Center for Infectious Disease"/>
            <person name="Wu L."/>
            <person name="Ma J."/>
        </authorList>
    </citation>
    <scope>NUCLEOTIDE SEQUENCE [LARGE SCALE GENOMIC DNA]</scope>
    <source>
        <strain evidence="3">CCUG 56756</strain>
    </source>
</reference>
<organism evidence="2 3">
    <name type="scientific">Metaplanococcus flavidus</name>
    <dbReference type="NCBI Taxonomy" id="569883"/>
    <lineage>
        <taxon>Bacteria</taxon>
        <taxon>Bacillati</taxon>
        <taxon>Bacillota</taxon>
        <taxon>Bacilli</taxon>
        <taxon>Bacillales</taxon>
        <taxon>Caryophanaceae</taxon>
        <taxon>Metaplanococcus</taxon>
    </lineage>
</organism>
<feature type="transmembrane region" description="Helical" evidence="1">
    <location>
        <begin position="33"/>
        <end position="52"/>
    </location>
</feature>
<keyword evidence="1" id="KW-1133">Transmembrane helix</keyword>
<evidence type="ECO:0000313" key="2">
    <source>
        <dbReference type="EMBL" id="MFD1032649.1"/>
    </source>
</evidence>
<proteinExistence type="predicted"/>
<protein>
    <submittedName>
        <fullName evidence="2">Uncharacterized protein</fullName>
    </submittedName>
</protein>
<keyword evidence="1" id="KW-0472">Membrane</keyword>
<accession>A0ABW3LDJ8</accession>